<protein>
    <submittedName>
        <fullName evidence="1">L-gulonolactone oxidase 3-like</fullName>
    </submittedName>
</protein>
<gene>
    <name evidence="1" type="ORF">AAHA92_15526</name>
</gene>
<sequence>MVVAARESKGFARVVDLRKGDVLFSAAKVYLGLLGVISKKRAQCEKGKRAGGGGGKGGGGVQTTWEEGLFAV</sequence>
<comment type="caution">
    <text evidence="1">The sequence shown here is derived from an EMBL/GenBank/DDBJ whole genome shotgun (WGS) entry which is preliminary data.</text>
</comment>
<evidence type="ECO:0000313" key="1">
    <source>
        <dbReference type="EMBL" id="KAL1555040.1"/>
    </source>
</evidence>
<keyword evidence="2" id="KW-1185">Reference proteome</keyword>
<evidence type="ECO:0000313" key="2">
    <source>
        <dbReference type="Proteomes" id="UP001567538"/>
    </source>
</evidence>
<accession>A0ABD1HF60</accession>
<proteinExistence type="predicted"/>
<reference evidence="1 2" key="1">
    <citation type="submission" date="2024-06" db="EMBL/GenBank/DDBJ databases">
        <title>A chromosome level genome sequence of Diviner's sage (Salvia divinorum).</title>
        <authorList>
            <person name="Ford S.A."/>
            <person name="Ro D.-K."/>
            <person name="Ness R.W."/>
            <person name="Phillips M.A."/>
        </authorList>
    </citation>
    <scope>NUCLEOTIDE SEQUENCE [LARGE SCALE GENOMIC DNA]</scope>
    <source>
        <strain evidence="1">SAF-2024a</strain>
        <tissue evidence="1">Leaf</tissue>
    </source>
</reference>
<name>A0ABD1HF60_SALDI</name>
<dbReference type="AlphaFoldDB" id="A0ABD1HF60"/>
<dbReference type="EMBL" id="JBEAFC010000006">
    <property type="protein sequence ID" value="KAL1555040.1"/>
    <property type="molecule type" value="Genomic_DNA"/>
</dbReference>
<dbReference type="Proteomes" id="UP001567538">
    <property type="component" value="Unassembled WGS sequence"/>
</dbReference>
<organism evidence="1 2">
    <name type="scientific">Salvia divinorum</name>
    <name type="common">Maria pastora</name>
    <name type="synonym">Diviner's sage</name>
    <dbReference type="NCBI Taxonomy" id="28513"/>
    <lineage>
        <taxon>Eukaryota</taxon>
        <taxon>Viridiplantae</taxon>
        <taxon>Streptophyta</taxon>
        <taxon>Embryophyta</taxon>
        <taxon>Tracheophyta</taxon>
        <taxon>Spermatophyta</taxon>
        <taxon>Magnoliopsida</taxon>
        <taxon>eudicotyledons</taxon>
        <taxon>Gunneridae</taxon>
        <taxon>Pentapetalae</taxon>
        <taxon>asterids</taxon>
        <taxon>lamiids</taxon>
        <taxon>Lamiales</taxon>
        <taxon>Lamiaceae</taxon>
        <taxon>Nepetoideae</taxon>
        <taxon>Mentheae</taxon>
        <taxon>Salviinae</taxon>
        <taxon>Salvia</taxon>
        <taxon>Salvia subgen. Calosphace</taxon>
    </lineage>
</organism>